<proteinExistence type="predicted"/>
<accession>A0A167V618</accession>
<evidence type="ECO:0000256" key="1">
    <source>
        <dbReference type="SAM" id="MobiDB-lite"/>
    </source>
</evidence>
<protein>
    <submittedName>
        <fullName evidence="2">Uncharacterized protein</fullName>
    </submittedName>
</protein>
<feature type="compositionally biased region" description="Basic residues" evidence="1">
    <location>
        <begin position="133"/>
        <end position="144"/>
    </location>
</feature>
<evidence type="ECO:0000313" key="3">
    <source>
        <dbReference type="Proteomes" id="UP000076532"/>
    </source>
</evidence>
<dbReference type="AlphaFoldDB" id="A0A167V618"/>
<name>A0A167V618_9AGAM</name>
<keyword evidence="3" id="KW-1185">Reference proteome</keyword>
<organism evidence="2 3">
    <name type="scientific">Athelia psychrophila</name>
    <dbReference type="NCBI Taxonomy" id="1759441"/>
    <lineage>
        <taxon>Eukaryota</taxon>
        <taxon>Fungi</taxon>
        <taxon>Dikarya</taxon>
        <taxon>Basidiomycota</taxon>
        <taxon>Agaricomycotina</taxon>
        <taxon>Agaricomycetes</taxon>
        <taxon>Agaricomycetidae</taxon>
        <taxon>Atheliales</taxon>
        <taxon>Atheliaceae</taxon>
        <taxon>Athelia</taxon>
    </lineage>
</organism>
<reference evidence="2 3" key="1">
    <citation type="journal article" date="2016" name="Mol. Biol. Evol.">
        <title>Comparative Genomics of Early-Diverging Mushroom-Forming Fungi Provides Insights into the Origins of Lignocellulose Decay Capabilities.</title>
        <authorList>
            <person name="Nagy L.G."/>
            <person name="Riley R."/>
            <person name="Tritt A."/>
            <person name="Adam C."/>
            <person name="Daum C."/>
            <person name="Floudas D."/>
            <person name="Sun H."/>
            <person name="Yadav J.S."/>
            <person name="Pangilinan J."/>
            <person name="Larsson K.H."/>
            <person name="Matsuura K."/>
            <person name="Barry K."/>
            <person name="Labutti K."/>
            <person name="Kuo R."/>
            <person name="Ohm R.A."/>
            <person name="Bhattacharya S.S."/>
            <person name="Shirouzu T."/>
            <person name="Yoshinaga Y."/>
            <person name="Martin F.M."/>
            <person name="Grigoriev I.V."/>
            <person name="Hibbett D.S."/>
        </authorList>
    </citation>
    <scope>NUCLEOTIDE SEQUENCE [LARGE SCALE GENOMIC DNA]</scope>
    <source>
        <strain evidence="2 3">CBS 109695</strain>
    </source>
</reference>
<sequence>MTSTELTSLTTLFQTTNSPAEHVQYALQQLEAGMNDHYTVTGFPPRITPLQPPLPFALPSAPVNTTFNLPATTLVPTINEMISDHEDSFEFTTEDWLGDSIGQSSRKKSQATSDSSKSCRRLNIISAPYPIKSTHKPKYKSAHK</sequence>
<gene>
    <name evidence="2" type="ORF">FIBSPDRAFT_967932</name>
</gene>
<evidence type="ECO:0000313" key="2">
    <source>
        <dbReference type="EMBL" id="KZP04669.1"/>
    </source>
</evidence>
<dbReference type="EMBL" id="KV417899">
    <property type="protein sequence ID" value="KZP04669.1"/>
    <property type="molecule type" value="Genomic_DNA"/>
</dbReference>
<dbReference type="Proteomes" id="UP000076532">
    <property type="component" value="Unassembled WGS sequence"/>
</dbReference>
<feature type="region of interest" description="Disordered" evidence="1">
    <location>
        <begin position="100"/>
        <end position="144"/>
    </location>
</feature>